<feature type="transmembrane region" description="Helical" evidence="2">
    <location>
        <begin position="371"/>
        <end position="390"/>
    </location>
</feature>
<evidence type="ECO:0000256" key="1">
    <source>
        <dbReference type="SAM" id="MobiDB-lite"/>
    </source>
</evidence>
<protein>
    <recommendedName>
        <fullName evidence="8">Wolframin</fullName>
    </recommendedName>
</protein>
<keyword evidence="7" id="KW-1185">Reference proteome</keyword>
<feature type="transmembrane region" description="Helical" evidence="2">
    <location>
        <begin position="513"/>
        <end position="536"/>
    </location>
</feature>
<evidence type="ECO:0000259" key="3">
    <source>
        <dbReference type="Pfam" id="PF19913"/>
    </source>
</evidence>
<keyword evidence="2" id="KW-1133">Transmembrane helix</keyword>
<evidence type="ECO:0000256" key="2">
    <source>
        <dbReference type="SAM" id="Phobius"/>
    </source>
</evidence>
<dbReference type="Pfam" id="PF19913">
    <property type="entry name" value="WCOB"/>
    <property type="match status" value="1"/>
</dbReference>
<proteinExistence type="predicted"/>
<dbReference type="Proteomes" id="UP001152759">
    <property type="component" value="Chromosome 9"/>
</dbReference>
<organism evidence="6 7">
    <name type="scientific">Bemisia tabaci</name>
    <name type="common">Sweetpotato whitefly</name>
    <name type="synonym">Aleurodes tabaci</name>
    <dbReference type="NCBI Taxonomy" id="7038"/>
    <lineage>
        <taxon>Eukaryota</taxon>
        <taxon>Metazoa</taxon>
        <taxon>Ecdysozoa</taxon>
        <taxon>Arthropoda</taxon>
        <taxon>Hexapoda</taxon>
        <taxon>Insecta</taxon>
        <taxon>Pterygota</taxon>
        <taxon>Neoptera</taxon>
        <taxon>Paraneoptera</taxon>
        <taxon>Hemiptera</taxon>
        <taxon>Sternorrhyncha</taxon>
        <taxon>Aleyrodoidea</taxon>
        <taxon>Aleyrodidae</taxon>
        <taxon>Aleyrodinae</taxon>
        <taxon>Bemisia</taxon>
    </lineage>
</organism>
<dbReference type="PANTHER" id="PTHR13098:SF3">
    <property type="entry name" value="WOLFRAMIN"/>
    <property type="match status" value="1"/>
</dbReference>
<dbReference type="InterPro" id="IPR026209">
    <property type="entry name" value="Wolframin_fam"/>
</dbReference>
<feature type="domain" description="Wolframin EF-hand" evidence="4">
    <location>
        <begin position="119"/>
        <end position="198"/>
    </location>
</feature>
<dbReference type="InterPro" id="IPR045460">
    <property type="entry name" value="Wolframin_EF-hand"/>
</dbReference>
<dbReference type="PRINTS" id="PR02060">
    <property type="entry name" value="WOLFFAMILY"/>
</dbReference>
<dbReference type="GO" id="GO:0055074">
    <property type="term" value="P:calcium ion homeostasis"/>
    <property type="evidence" value="ECO:0007669"/>
    <property type="project" value="TreeGrafter"/>
</dbReference>
<feature type="transmembrane region" description="Helical" evidence="2">
    <location>
        <begin position="484"/>
        <end position="507"/>
    </location>
</feature>
<evidence type="ECO:0000313" key="7">
    <source>
        <dbReference type="Proteomes" id="UP001152759"/>
    </source>
</evidence>
<dbReference type="InterPro" id="IPR045461">
    <property type="entry name" value="Wolframin_OB_fold"/>
</dbReference>
<reference evidence="6" key="1">
    <citation type="submission" date="2021-12" db="EMBL/GenBank/DDBJ databases">
        <authorList>
            <person name="King R."/>
        </authorList>
    </citation>
    <scope>NUCLEOTIDE SEQUENCE</scope>
</reference>
<feature type="domain" description="Wolframin OB-fold" evidence="3">
    <location>
        <begin position="708"/>
        <end position="823"/>
    </location>
</feature>
<dbReference type="Gene3D" id="1.25.40.10">
    <property type="entry name" value="Tetratricopeptide repeat domain"/>
    <property type="match status" value="1"/>
</dbReference>
<dbReference type="InterPro" id="IPR045458">
    <property type="entry name" value="Wolframin_Sel1-like_rpt"/>
</dbReference>
<dbReference type="InterPro" id="IPR011990">
    <property type="entry name" value="TPR-like_helical_dom_sf"/>
</dbReference>
<dbReference type="EMBL" id="OU963870">
    <property type="protein sequence ID" value="CAH0395854.1"/>
    <property type="molecule type" value="Genomic_DNA"/>
</dbReference>
<dbReference type="AlphaFoldDB" id="A0A9P0ANR5"/>
<keyword evidence="2" id="KW-0812">Transmembrane</keyword>
<evidence type="ECO:0000259" key="5">
    <source>
        <dbReference type="Pfam" id="PF20053"/>
    </source>
</evidence>
<evidence type="ECO:0000259" key="4">
    <source>
        <dbReference type="Pfam" id="PF19914"/>
    </source>
</evidence>
<feature type="transmembrane region" description="Helical" evidence="2">
    <location>
        <begin position="576"/>
        <end position="596"/>
    </location>
</feature>
<sequence length="823" mass="92646">MAGFVPLPVKTSARKQWTLHDNRPGGRFKRLGSYLSENGCPDSQVDLGKQLLKENGDTDGDPDEKARLGVYWLIKASEQGHVEATELLKQCLQTGKGITEQNYLDVKACLEMTTEEKVARTAARTMFACLSAGKDFITSEQLSQQMGRLELPSTSASNGGPVPNEDSEEPAPDWRSRLVSGGEKLSEDMLVLAASHYAQGELPIVQRVLTLKQSQEESHRRWNVRYLKHSLTHPLEALESACFSFIEYFGRYQFFRKLLNFSLLHVQIVAILALYSIIGYDDVVAKLPLTLYAVSFAILIVSTCKILFSKRDFHQFRRWSNLFIAYSNENLSPQEAELLYLKNNLRPYIIFFLVLLVNLSLYPFVADELKFYSELTVISFCATFFSLQSFSFRSQSISSPKSFDWLALFSFGVHVLAKYPYETDTVVSQGWRYLDVQVPTFASYVVGNGIEFCLNFRALFYLLIPAVFVRMASRDKWRGIYKSFIPHCVSLAWWQLTLILAQGATWYGLLRCTLALVGFVLFLPLATFASILLPVVAAGKLLADYDTFIRVITTIIVASSPIILSIIFSRWNAARYFVWIQFIMSLMAAMILFATWDQPPATSVSAKLTTKQSLSLAEFQDYCQQDGSSIDAKAKCLQLIGQSVTWDGTVQSVRITNVDNPALSIINKLPFRLRSSAACLFGEKFPMDALKNNELEEKLSNECHVSNWNRYTLNISAQISMNAWQPPTRVSLLAGNAFYNFTRLLKEGDTILFTGILTPEESGLLSPSEPSLLLQAIGCITCHDTSLDNQTIVSSTSVINLSSLYMCLKFILNFVFNPIVIFR</sequence>
<keyword evidence="2" id="KW-0472">Membrane</keyword>
<dbReference type="Pfam" id="PF20023">
    <property type="entry name" value="WSLR"/>
    <property type="match status" value="1"/>
</dbReference>
<name>A0A9P0ANR5_BEMTA</name>
<dbReference type="Pfam" id="PF20053">
    <property type="entry name" value="WC-rich"/>
    <property type="match status" value="1"/>
</dbReference>
<accession>A0A9P0ANR5</accession>
<gene>
    <name evidence="6" type="ORF">BEMITA_LOCUS13989</name>
</gene>
<dbReference type="KEGG" id="btab:109037666"/>
<dbReference type="Pfam" id="PF19914">
    <property type="entry name" value="WEF-hand"/>
    <property type="match status" value="1"/>
</dbReference>
<evidence type="ECO:0000313" key="6">
    <source>
        <dbReference type="EMBL" id="CAH0395854.1"/>
    </source>
</evidence>
<feature type="domain" description="Wolframin cysteine-rich" evidence="5">
    <location>
        <begin position="618"/>
        <end position="706"/>
    </location>
</feature>
<dbReference type="GO" id="GO:0030968">
    <property type="term" value="P:endoplasmic reticulum unfolded protein response"/>
    <property type="evidence" value="ECO:0007669"/>
    <property type="project" value="TreeGrafter"/>
</dbReference>
<feature type="transmembrane region" description="Helical" evidence="2">
    <location>
        <begin position="258"/>
        <end position="278"/>
    </location>
</feature>
<dbReference type="InterPro" id="IPR045400">
    <property type="entry name" value="Wolframin_Cys-rich"/>
</dbReference>
<feature type="transmembrane region" description="Helical" evidence="2">
    <location>
        <begin position="548"/>
        <end position="570"/>
    </location>
</feature>
<feature type="transmembrane region" description="Helical" evidence="2">
    <location>
        <begin position="290"/>
        <end position="308"/>
    </location>
</feature>
<evidence type="ECO:0008006" key="8">
    <source>
        <dbReference type="Google" id="ProtNLM"/>
    </source>
</evidence>
<feature type="transmembrane region" description="Helical" evidence="2">
    <location>
        <begin position="348"/>
        <end position="365"/>
    </location>
</feature>
<feature type="region of interest" description="Disordered" evidence="1">
    <location>
        <begin position="151"/>
        <end position="176"/>
    </location>
</feature>
<dbReference type="GO" id="GO:0005789">
    <property type="term" value="C:endoplasmic reticulum membrane"/>
    <property type="evidence" value="ECO:0007669"/>
    <property type="project" value="TreeGrafter"/>
</dbReference>
<dbReference type="PANTHER" id="PTHR13098">
    <property type="entry name" value="WOLFRAMIN"/>
    <property type="match status" value="1"/>
</dbReference>